<dbReference type="EMBL" id="LCPW01000002">
    <property type="protein sequence ID" value="KKW06210.1"/>
    <property type="molecule type" value="Genomic_DNA"/>
</dbReference>
<reference evidence="3 4" key="1">
    <citation type="journal article" date="2015" name="Nature">
        <title>rRNA introns, odd ribosomes, and small enigmatic genomes across a large radiation of phyla.</title>
        <authorList>
            <person name="Brown C.T."/>
            <person name="Hug L.A."/>
            <person name="Thomas B.C."/>
            <person name="Sharon I."/>
            <person name="Castelle C.J."/>
            <person name="Singh A."/>
            <person name="Wilkins M.J."/>
            <person name="Williams K.H."/>
            <person name="Banfield J.F."/>
        </authorList>
    </citation>
    <scope>NUCLEOTIDE SEQUENCE [LARGE SCALE GENOMIC DNA]</scope>
</reference>
<dbReference type="AlphaFoldDB" id="A0A0G1VJ21"/>
<proteinExistence type="predicted"/>
<dbReference type="InterPro" id="IPR028098">
    <property type="entry name" value="Glyco_trans_4-like_N"/>
</dbReference>
<dbReference type="GO" id="GO:0016757">
    <property type="term" value="F:glycosyltransferase activity"/>
    <property type="evidence" value="ECO:0007669"/>
    <property type="project" value="InterPro"/>
</dbReference>
<dbReference type="Proteomes" id="UP000034119">
    <property type="component" value="Unassembled WGS sequence"/>
</dbReference>
<sequence>MGDCQNLHLQRWIRPLSKKFDVVVLSSSSCVHNECIHSSDIIPGFLNFLGPVGLLSEWFFFRRYVKNSGIDLIHIHYFGGLGVRVGLYTAFFNTHPFVISLWGSDVALSQKLHVKFFKKYIFERVDAVTAVCNFLSEKAKEITPKIKRLEVIPFGVDLKSFDPKRFRSKEIARDSKVIKIGFFKHLEEIYGLKYLVRAFAIVAKKFKNSELFLAGRGSLKYDLEKLAQNLGISSKVHFLGFIKNVPEVMSTMDVTVIPSLSEGLPVAALESQALGIPVVASRVGGLPEAVKDGETGLLVSPKNEVVLAEAINKLLSDRKLRIKMGRAGQKFVKERYNWEENVKEVENLYTSLFEDFAMTQDLTKRY</sequence>
<dbReference type="STRING" id="1618342.UY40_C0002G0060"/>
<dbReference type="InterPro" id="IPR001296">
    <property type="entry name" value="Glyco_trans_1"/>
</dbReference>
<dbReference type="PANTHER" id="PTHR12526">
    <property type="entry name" value="GLYCOSYLTRANSFERASE"/>
    <property type="match status" value="1"/>
</dbReference>
<gene>
    <name evidence="3" type="ORF">UY40_C0002G0060</name>
</gene>
<evidence type="ECO:0008006" key="5">
    <source>
        <dbReference type="Google" id="ProtNLM"/>
    </source>
</evidence>
<feature type="domain" description="Glycosyl transferase family 1" evidence="1">
    <location>
        <begin position="168"/>
        <end position="330"/>
    </location>
</feature>
<name>A0A0G1VJ21_9BACT</name>
<dbReference type="PANTHER" id="PTHR12526:SF638">
    <property type="entry name" value="SPORE COAT PROTEIN SA"/>
    <property type="match status" value="1"/>
</dbReference>
<evidence type="ECO:0000259" key="1">
    <source>
        <dbReference type="Pfam" id="PF00534"/>
    </source>
</evidence>
<organism evidence="3 4">
    <name type="scientific">candidate division CPR1 bacterium GW2011_GWC1_49_13</name>
    <dbReference type="NCBI Taxonomy" id="1618342"/>
    <lineage>
        <taxon>Bacteria</taxon>
        <taxon>candidate division CPR1</taxon>
    </lineage>
</organism>
<evidence type="ECO:0000313" key="3">
    <source>
        <dbReference type="EMBL" id="KKW06210.1"/>
    </source>
</evidence>
<accession>A0A0G1VJ21</accession>
<evidence type="ECO:0000313" key="4">
    <source>
        <dbReference type="Proteomes" id="UP000034119"/>
    </source>
</evidence>
<dbReference type="Pfam" id="PF13477">
    <property type="entry name" value="Glyco_trans_4_2"/>
    <property type="match status" value="1"/>
</dbReference>
<dbReference type="Pfam" id="PF00534">
    <property type="entry name" value="Glycos_transf_1"/>
    <property type="match status" value="1"/>
</dbReference>
<comment type="caution">
    <text evidence="3">The sequence shown here is derived from an EMBL/GenBank/DDBJ whole genome shotgun (WGS) entry which is preliminary data.</text>
</comment>
<protein>
    <recommendedName>
        <fullName evidence="5">Glycosyl transferase group 1</fullName>
    </recommendedName>
</protein>
<evidence type="ECO:0000259" key="2">
    <source>
        <dbReference type="Pfam" id="PF13477"/>
    </source>
</evidence>
<dbReference type="SUPFAM" id="SSF53756">
    <property type="entry name" value="UDP-Glycosyltransferase/glycogen phosphorylase"/>
    <property type="match status" value="1"/>
</dbReference>
<dbReference type="Gene3D" id="3.40.50.2000">
    <property type="entry name" value="Glycogen Phosphorylase B"/>
    <property type="match status" value="2"/>
</dbReference>
<feature type="domain" description="Glycosyltransferase subfamily 4-like N-terminal" evidence="2">
    <location>
        <begin position="2"/>
        <end position="130"/>
    </location>
</feature>